<dbReference type="PANTHER" id="PTHR30071:SF1">
    <property type="entry name" value="CYTOCHROME B_B6 PROTEIN-RELATED"/>
    <property type="match status" value="1"/>
</dbReference>
<evidence type="ECO:0000256" key="6">
    <source>
        <dbReference type="SAM" id="Phobius"/>
    </source>
</evidence>
<evidence type="ECO:0000313" key="9">
    <source>
        <dbReference type="Proteomes" id="UP001354989"/>
    </source>
</evidence>
<evidence type="ECO:0000259" key="7">
    <source>
        <dbReference type="Pfam" id="PF01578"/>
    </source>
</evidence>
<evidence type="ECO:0000256" key="1">
    <source>
        <dbReference type="ARBA" id="ARBA00004141"/>
    </source>
</evidence>
<evidence type="ECO:0000256" key="3">
    <source>
        <dbReference type="ARBA" id="ARBA00022748"/>
    </source>
</evidence>
<evidence type="ECO:0000256" key="4">
    <source>
        <dbReference type="ARBA" id="ARBA00022989"/>
    </source>
</evidence>
<feature type="transmembrane region" description="Helical" evidence="6">
    <location>
        <begin position="90"/>
        <end position="109"/>
    </location>
</feature>
<feature type="transmembrane region" description="Helical" evidence="6">
    <location>
        <begin position="67"/>
        <end position="83"/>
    </location>
</feature>
<keyword evidence="9" id="KW-1185">Reference proteome</keyword>
<keyword evidence="2 6" id="KW-0812">Transmembrane</keyword>
<accession>A0ABM7VH57</accession>
<feature type="transmembrane region" description="Helical" evidence="6">
    <location>
        <begin position="163"/>
        <end position="185"/>
    </location>
</feature>
<sequence length="259" mass="29863">MSWMIFPFIGVGSAAFWLTGTFSAYKKWDSRLTTLLFILGSLIFGGFVAAMWVHLDRPPLRTLGETRLWYSLFIPLIGLFAYRRWKYFWLLAYSAGMAVMFITINIMHPEAMNKALMPALKSLWFVPHVIVYLFAYAILSASSVVAIQGLIQPQKSLNLLKVADHLVNVGTAFLTLGLLFGALWAKEAWGHYWTWDPKETWAFITWLSYMVYIHYRHFHPKKENVALWTLAIAFIVLLICWFGINYLPSAQMSVHTYTS</sequence>
<feature type="transmembrane region" description="Helical" evidence="6">
    <location>
        <begin position="129"/>
        <end position="151"/>
    </location>
</feature>
<dbReference type="Proteomes" id="UP001354989">
    <property type="component" value="Chromosome"/>
</dbReference>
<protein>
    <submittedName>
        <fullName evidence="8">Cytochrome c assembly protein</fullName>
    </submittedName>
</protein>
<dbReference type="PANTHER" id="PTHR30071">
    <property type="entry name" value="HEME EXPORTER PROTEIN C"/>
    <property type="match status" value="1"/>
</dbReference>
<gene>
    <name evidence="8" type="ORF">PEPS_25830</name>
</gene>
<dbReference type="EMBL" id="AP025292">
    <property type="protein sequence ID" value="BDD00303.1"/>
    <property type="molecule type" value="Genomic_DNA"/>
</dbReference>
<comment type="subcellular location">
    <subcellularLocation>
        <location evidence="1">Membrane</location>
        <topology evidence="1">Multi-pass membrane protein</topology>
    </subcellularLocation>
</comment>
<dbReference type="Pfam" id="PF01578">
    <property type="entry name" value="Cytochrom_C_asm"/>
    <property type="match status" value="1"/>
</dbReference>
<feature type="transmembrane region" description="Helical" evidence="6">
    <location>
        <begin position="200"/>
        <end position="218"/>
    </location>
</feature>
<dbReference type="InterPro" id="IPR045062">
    <property type="entry name" value="Cyt_c_biogenesis_CcsA/CcmC"/>
</dbReference>
<keyword evidence="3" id="KW-0201">Cytochrome c-type biogenesis</keyword>
<keyword evidence="5 6" id="KW-0472">Membrane</keyword>
<dbReference type="InterPro" id="IPR002541">
    <property type="entry name" value="Cyt_c_assembly"/>
</dbReference>
<dbReference type="RefSeq" id="WP_338397255.1">
    <property type="nucleotide sequence ID" value="NZ_AP025292.1"/>
</dbReference>
<evidence type="ECO:0000313" key="8">
    <source>
        <dbReference type="EMBL" id="BDD00303.1"/>
    </source>
</evidence>
<feature type="transmembrane region" description="Helical" evidence="6">
    <location>
        <begin position="32"/>
        <end position="55"/>
    </location>
</feature>
<organism evidence="8 9">
    <name type="scientific">Persicobacter psychrovividus</name>
    <dbReference type="NCBI Taxonomy" id="387638"/>
    <lineage>
        <taxon>Bacteria</taxon>
        <taxon>Pseudomonadati</taxon>
        <taxon>Bacteroidota</taxon>
        <taxon>Cytophagia</taxon>
        <taxon>Cytophagales</taxon>
        <taxon>Persicobacteraceae</taxon>
        <taxon>Persicobacter</taxon>
    </lineage>
</organism>
<reference evidence="8 9" key="1">
    <citation type="submission" date="2021-12" db="EMBL/GenBank/DDBJ databases">
        <title>Genome sequencing of bacteria with rrn-lacking chromosome and rrn-plasmid.</title>
        <authorList>
            <person name="Anda M."/>
            <person name="Iwasaki W."/>
        </authorList>
    </citation>
    <scope>NUCLEOTIDE SEQUENCE [LARGE SCALE GENOMIC DNA]</scope>
    <source>
        <strain evidence="8 9">NBRC 101262</strain>
    </source>
</reference>
<keyword evidence="4 6" id="KW-1133">Transmembrane helix</keyword>
<feature type="transmembrane region" description="Helical" evidence="6">
    <location>
        <begin position="6"/>
        <end position="25"/>
    </location>
</feature>
<proteinExistence type="predicted"/>
<name>A0ABM7VH57_9BACT</name>
<evidence type="ECO:0000256" key="2">
    <source>
        <dbReference type="ARBA" id="ARBA00022692"/>
    </source>
</evidence>
<feature type="transmembrane region" description="Helical" evidence="6">
    <location>
        <begin position="225"/>
        <end position="244"/>
    </location>
</feature>
<feature type="domain" description="Cytochrome c assembly protein" evidence="7">
    <location>
        <begin position="72"/>
        <end position="247"/>
    </location>
</feature>
<evidence type="ECO:0000256" key="5">
    <source>
        <dbReference type="ARBA" id="ARBA00023136"/>
    </source>
</evidence>